<dbReference type="PATRIC" id="fig|888050.3.peg.931"/>
<name>N6X3W4_9ACTO</name>
<comment type="caution">
    <text evidence="7">The sequence shown here is derived from an EMBL/GenBank/DDBJ whole genome shotgun (WGS) entry which is preliminary data.</text>
</comment>
<dbReference type="SUPFAM" id="SSF52151">
    <property type="entry name" value="FabD/lysophospholipase-like"/>
    <property type="match status" value="1"/>
</dbReference>
<dbReference type="Pfam" id="PF01734">
    <property type="entry name" value="Patatin"/>
    <property type="match status" value="1"/>
</dbReference>
<evidence type="ECO:0000313" key="7">
    <source>
        <dbReference type="EMBL" id="ENO18416.1"/>
    </source>
</evidence>
<feature type="region of interest" description="Disordered" evidence="5">
    <location>
        <begin position="1"/>
        <end position="24"/>
    </location>
</feature>
<dbReference type="PANTHER" id="PTHR14226:SF25">
    <property type="entry name" value="PHOSPHOESTERASE"/>
    <property type="match status" value="1"/>
</dbReference>
<dbReference type="RefSeq" id="WP_005962947.1">
    <property type="nucleotide sequence ID" value="NZ_KB822674.1"/>
</dbReference>
<dbReference type="AlphaFoldDB" id="N6X3W4"/>
<evidence type="ECO:0000256" key="2">
    <source>
        <dbReference type="ARBA" id="ARBA00022963"/>
    </source>
</evidence>
<feature type="active site" description="Nucleophile" evidence="4">
    <location>
        <position position="67"/>
    </location>
</feature>
<keyword evidence="1 4" id="KW-0378">Hydrolase</keyword>
<dbReference type="HOGENOM" id="CLU_048271_1_1_11"/>
<evidence type="ECO:0000259" key="6">
    <source>
        <dbReference type="PROSITE" id="PS51635"/>
    </source>
</evidence>
<keyword evidence="8" id="KW-1185">Reference proteome</keyword>
<dbReference type="PROSITE" id="PS51635">
    <property type="entry name" value="PNPLA"/>
    <property type="match status" value="1"/>
</dbReference>
<proteinExistence type="predicted"/>
<evidence type="ECO:0000256" key="5">
    <source>
        <dbReference type="SAM" id="MobiDB-lite"/>
    </source>
</evidence>
<accession>N6X3W4</accession>
<dbReference type="Pfam" id="PF19890">
    <property type="entry name" value="DUF6363"/>
    <property type="match status" value="1"/>
</dbReference>
<dbReference type="InterPro" id="IPR037483">
    <property type="entry name" value="YjjU-like"/>
</dbReference>
<evidence type="ECO:0000256" key="1">
    <source>
        <dbReference type="ARBA" id="ARBA00022801"/>
    </source>
</evidence>
<gene>
    <name evidence="7" type="ORF">HMPREF9004_0985</name>
</gene>
<dbReference type="GO" id="GO:0016787">
    <property type="term" value="F:hydrolase activity"/>
    <property type="evidence" value="ECO:0007669"/>
    <property type="project" value="UniProtKB-UniRule"/>
</dbReference>
<sequence>MRLEEHPCQETGGTPRSRNALDPGLAPNVLDTALVFEGGGMRNAYTAAVVAELLAQGIHFGHVSGISAGSSHLCNYVSRDAARSRRTFVDIVDDPDFGGFSHFRQGRGYFNAEYIYERICYPEGAIPFDIDTFAASPVKTRVGAFNASRGEMRWFTKEEMSTLETLGPRVRASSTLPILMPPVMIEGDTYVDGALGPNGGIALDVPMREGYRKFLVIATRPRDYVKGPLRPALGAALKAKFRTLPTVYEGVARRPARYNAARKRMLELEAEGRAYLFFPESITISNTEMRKERLEANYLAGQAQIRREMPAIRRFLGL</sequence>
<dbReference type="CDD" id="cd07208">
    <property type="entry name" value="Pat_hypo_Ecoli_yjju_like"/>
    <property type="match status" value="1"/>
</dbReference>
<dbReference type="OrthoDB" id="9802424at2"/>
<dbReference type="InterPro" id="IPR016035">
    <property type="entry name" value="Acyl_Trfase/lysoPLipase"/>
</dbReference>
<dbReference type="eggNOG" id="COG4667">
    <property type="taxonomic scope" value="Bacteria"/>
</dbReference>
<organism evidence="7 8">
    <name type="scientific">Schaalia cardiffensis F0333</name>
    <dbReference type="NCBI Taxonomy" id="888050"/>
    <lineage>
        <taxon>Bacteria</taxon>
        <taxon>Bacillati</taxon>
        <taxon>Actinomycetota</taxon>
        <taxon>Actinomycetes</taxon>
        <taxon>Actinomycetales</taxon>
        <taxon>Actinomycetaceae</taxon>
        <taxon>Schaalia</taxon>
    </lineage>
</organism>
<evidence type="ECO:0000256" key="4">
    <source>
        <dbReference type="PROSITE-ProRule" id="PRU01161"/>
    </source>
</evidence>
<evidence type="ECO:0000313" key="8">
    <source>
        <dbReference type="Proteomes" id="UP000013015"/>
    </source>
</evidence>
<keyword evidence="2 4" id="KW-0442">Lipid degradation</keyword>
<dbReference type="EMBL" id="AQHZ01000015">
    <property type="protein sequence ID" value="ENO18416.1"/>
    <property type="molecule type" value="Genomic_DNA"/>
</dbReference>
<dbReference type="Gene3D" id="3.40.1090.10">
    <property type="entry name" value="Cytosolic phospholipase A2 catalytic domain"/>
    <property type="match status" value="2"/>
</dbReference>
<dbReference type="InterPro" id="IPR045943">
    <property type="entry name" value="DUF6363"/>
</dbReference>
<feature type="active site" description="Proton acceptor" evidence="4">
    <location>
        <position position="192"/>
    </location>
</feature>
<reference evidence="7 8" key="1">
    <citation type="submission" date="2013-03" db="EMBL/GenBank/DDBJ databases">
        <title>Reference genome for the Human Microbiome Project.</title>
        <authorList>
            <person name="Aqrawi P."/>
            <person name="Ayvaz T."/>
            <person name="Bess C."/>
            <person name="Blankenburg K."/>
            <person name="Coyle M."/>
            <person name="Deng J."/>
            <person name="Forbes L."/>
            <person name="Fowler G."/>
            <person name="Francisco L."/>
            <person name="Fu Q."/>
            <person name="Gibbs R."/>
            <person name="Gross S."/>
            <person name="Gubbala S."/>
            <person name="Hale W."/>
            <person name="Hemphill L."/>
            <person name="Highlander S."/>
            <person name="Hirani K."/>
            <person name="Jackson L."/>
            <person name="Jakkamsetti A."/>
            <person name="Javaid M."/>
            <person name="Jayaseelan J.C."/>
            <person name="Jiang H."/>
            <person name="Joshi V."/>
            <person name="Korchina V."/>
            <person name="Kovar C."/>
            <person name="Lara F."/>
            <person name="Lee S."/>
            <person name="Liu Y."/>
            <person name="Mata R."/>
            <person name="Mathew T."/>
            <person name="Munidasa M."/>
            <person name="Muzny D."/>
            <person name="Nazareth L."/>
            <person name="Ngo R."/>
            <person name="Nguyen L."/>
            <person name="Nguyen N."/>
            <person name="Okwuonu G."/>
            <person name="Ongeri F."/>
            <person name="Palculict T."/>
            <person name="Patil S."/>
            <person name="Petrosino J."/>
            <person name="Pham C."/>
            <person name="Pham P."/>
            <person name="Pu L.-L."/>
            <person name="Qin X."/>
            <person name="Qu J."/>
            <person name="Reid J."/>
            <person name="Ross M."/>
            <person name="Ruth R."/>
            <person name="Saada N."/>
            <person name="San Lucas F."/>
            <person name="Santibanez J."/>
            <person name="Shang Y."/>
            <person name="Simmons D."/>
            <person name="Song X.-Z."/>
            <person name="Tang L.-Y."/>
            <person name="Thornton R."/>
            <person name="Warren J."/>
            <person name="Weissenberger G."/>
            <person name="Wilczek-Boney K."/>
            <person name="Worley K."/>
            <person name="Youmans B."/>
            <person name="Zhang J."/>
            <person name="Zhang L."/>
            <person name="Zhao Z."/>
            <person name="Zhou C."/>
            <person name="Zhu D."/>
            <person name="Zhu Y."/>
        </authorList>
    </citation>
    <scope>NUCLEOTIDE SEQUENCE [LARGE SCALE GENOMIC DNA]</scope>
    <source>
        <strain evidence="7 8">F0333</strain>
    </source>
</reference>
<keyword evidence="3 4" id="KW-0443">Lipid metabolism</keyword>
<dbReference type="PANTHER" id="PTHR14226">
    <property type="entry name" value="NEUROPATHY TARGET ESTERASE/SWISS CHEESE D.MELANOGASTER"/>
    <property type="match status" value="1"/>
</dbReference>
<dbReference type="InterPro" id="IPR050301">
    <property type="entry name" value="NTE"/>
</dbReference>
<feature type="domain" description="PNPLA" evidence="6">
    <location>
        <begin position="34"/>
        <end position="205"/>
    </location>
</feature>
<dbReference type="GO" id="GO:0016042">
    <property type="term" value="P:lipid catabolic process"/>
    <property type="evidence" value="ECO:0007669"/>
    <property type="project" value="UniProtKB-UniRule"/>
</dbReference>
<evidence type="ECO:0000256" key="3">
    <source>
        <dbReference type="ARBA" id="ARBA00023098"/>
    </source>
</evidence>
<dbReference type="InterPro" id="IPR002641">
    <property type="entry name" value="PNPLA_dom"/>
</dbReference>
<comment type="caution">
    <text evidence="4">Lacks conserved residue(s) required for the propagation of feature annotation.</text>
</comment>
<dbReference type="STRING" id="888050.HMPREF9004_0985"/>
<dbReference type="Proteomes" id="UP000013015">
    <property type="component" value="Unassembled WGS sequence"/>
</dbReference>
<protein>
    <submittedName>
        <fullName evidence="7">Phospholipase</fullName>
    </submittedName>
</protein>
<feature type="short sequence motif" description="GXSXG" evidence="4">
    <location>
        <begin position="65"/>
        <end position="69"/>
    </location>
</feature>
<feature type="short sequence motif" description="DGA/G" evidence="4">
    <location>
        <begin position="192"/>
        <end position="194"/>
    </location>
</feature>